<dbReference type="Gene3D" id="3.30.110.170">
    <property type="entry name" value="Protein of unknown function (DUF541), domain 1"/>
    <property type="match status" value="1"/>
</dbReference>
<dbReference type="PANTHER" id="PTHR34387:SF1">
    <property type="entry name" value="PERIPLASMIC IMMUNOGENIC PROTEIN"/>
    <property type="match status" value="1"/>
</dbReference>
<proteinExistence type="predicted"/>
<reference evidence="1 2" key="1">
    <citation type="journal article" date="2015" name="Stand. Genomic Sci.">
        <title>Genomic Encyclopedia of Bacterial and Archaeal Type Strains, Phase III: the genomes of soil and plant-associated and newly described type strains.</title>
        <authorList>
            <person name="Whitman W.B."/>
            <person name="Woyke T."/>
            <person name="Klenk H.P."/>
            <person name="Zhou Y."/>
            <person name="Lilburn T.G."/>
            <person name="Beck B.J."/>
            <person name="De Vos P."/>
            <person name="Vandamme P."/>
            <person name="Eisen J.A."/>
            <person name="Garrity G."/>
            <person name="Hugenholtz P."/>
            <person name="Kyrpides N.C."/>
        </authorList>
    </citation>
    <scope>NUCLEOTIDE SEQUENCE [LARGE SCALE GENOMIC DNA]</scope>
    <source>
        <strain evidence="1 2">CGMCC 1.6858</strain>
    </source>
</reference>
<dbReference type="GO" id="GO:0006974">
    <property type="term" value="P:DNA damage response"/>
    <property type="evidence" value="ECO:0007669"/>
    <property type="project" value="TreeGrafter"/>
</dbReference>
<dbReference type="RefSeq" id="WP_145141711.1">
    <property type="nucleotide sequence ID" value="NZ_VLKY01000006.1"/>
</dbReference>
<dbReference type="PANTHER" id="PTHR34387">
    <property type="entry name" value="SLR1258 PROTEIN"/>
    <property type="match status" value="1"/>
</dbReference>
<dbReference type="OrthoDB" id="7062395at2"/>
<evidence type="ECO:0000313" key="2">
    <source>
        <dbReference type="Proteomes" id="UP000316905"/>
    </source>
</evidence>
<dbReference type="InterPro" id="IPR007497">
    <property type="entry name" value="SIMPL/DUF541"/>
</dbReference>
<dbReference type="EMBL" id="VLKY01000006">
    <property type="protein sequence ID" value="TWI54403.1"/>
    <property type="molecule type" value="Genomic_DNA"/>
</dbReference>
<dbReference type="InterPro" id="IPR052022">
    <property type="entry name" value="26kDa_periplasmic_antigen"/>
</dbReference>
<accession>A0A562QCG2</accession>
<gene>
    <name evidence="1" type="ORF">IQ22_02270</name>
</gene>
<sequence length="238" mass="25632">MPVFFRPVVTTVLLGALYTVPALLSIAQADTPHYNQISLRAEVGQEIPRDRMHVTLYTEVQGTDPAALAAGLTQTLNQSLAAARKTEGVEVSLGSRNSYPLYDEKGQTITGWRERGEIRLQSSDFASLSRLTAELLGDLKMGGMEFSVADTTRKKSENSLIKAAVDAFKARAELTTQALGGSGYKLVNLTLNTNQVSRPIPMLRAKSMMAESAPVQDIEAGTSEVSVSADGTIEVQMP</sequence>
<protein>
    <submittedName>
        <fullName evidence="1">Putative secreted protein</fullName>
    </submittedName>
</protein>
<dbReference type="Pfam" id="PF04402">
    <property type="entry name" value="SIMPL"/>
    <property type="match status" value="1"/>
</dbReference>
<dbReference type="AlphaFoldDB" id="A0A562QCG2"/>
<keyword evidence="2" id="KW-1185">Reference proteome</keyword>
<dbReference type="Proteomes" id="UP000316905">
    <property type="component" value="Unassembled WGS sequence"/>
</dbReference>
<dbReference type="Gene3D" id="3.30.70.2970">
    <property type="entry name" value="Protein of unknown function (DUF541), domain 2"/>
    <property type="match status" value="1"/>
</dbReference>
<organism evidence="1 2">
    <name type="scientific">Pseudomonas duriflava</name>
    <dbReference type="NCBI Taxonomy" id="459528"/>
    <lineage>
        <taxon>Bacteria</taxon>
        <taxon>Pseudomonadati</taxon>
        <taxon>Pseudomonadota</taxon>
        <taxon>Gammaproteobacteria</taxon>
        <taxon>Pseudomonadales</taxon>
        <taxon>Pseudomonadaceae</taxon>
        <taxon>Pseudomonas</taxon>
    </lineage>
</organism>
<evidence type="ECO:0000313" key="1">
    <source>
        <dbReference type="EMBL" id="TWI54403.1"/>
    </source>
</evidence>
<name>A0A562QCG2_9PSED</name>
<comment type="caution">
    <text evidence="1">The sequence shown here is derived from an EMBL/GenBank/DDBJ whole genome shotgun (WGS) entry which is preliminary data.</text>
</comment>